<sequence>MTARHCLPWTDLPETRAPSGVGKRSLEGKGASLVRVTIPAGTEAPRHSHDHEQFVQVIEGSGTLETDQGRVAFAAGSLFHFPAGTWHAAQFETETVLVESNLPV</sequence>
<dbReference type="InterPro" id="IPR011051">
    <property type="entry name" value="RmlC_Cupin_sf"/>
</dbReference>
<dbReference type="EMBL" id="BPRE01000006">
    <property type="protein sequence ID" value="GJE75815.1"/>
    <property type="molecule type" value="Genomic_DNA"/>
</dbReference>
<evidence type="ECO:0000259" key="1">
    <source>
        <dbReference type="Pfam" id="PF07883"/>
    </source>
</evidence>
<reference evidence="2" key="1">
    <citation type="journal article" date="2021" name="Front. Microbiol.">
        <title>Comprehensive Comparative Genomics and Phenotyping of Methylobacterium Species.</title>
        <authorList>
            <person name="Alessa O."/>
            <person name="Ogura Y."/>
            <person name="Fujitani Y."/>
            <person name="Takami H."/>
            <person name="Hayashi T."/>
            <person name="Sahin N."/>
            <person name="Tani A."/>
        </authorList>
    </citation>
    <scope>NUCLEOTIDE SEQUENCE</scope>
    <source>
        <strain evidence="2">DSM 14458</strain>
    </source>
</reference>
<dbReference type="InterPro" id="IPR014710">
    <property type="entry name" value="RmlC-like_jellyroll"/>
</dbReference>
<evidence type="ECO:0000313" key="3">
    <source>
        <dbReference type="Proteomes" id="UP001055093"/>
    </source>
</evidence>
<comment type="caution">
    <text evidence="2">The sequence shown here is derived from an EMBL/GenBank/DDBJ whole genome shotgun (WGS) entry which is preliminary data.</text>
</comment>
<name>A0ABQ4UUY2_9HYPH</name>
<dbReference type="Pfam" id="PF07883">
    <property type="entry name" value="Cupin_2"/>
    <property type="match status" value="1"/>
</dbReference>
<dbReference type="InterPro" id="IPR013096">
    <property type="entry name" value="Cupin_2"/>
</dbReference>
<gene>
    <name evidence="2" type="ORF">BGCPKDLD_2402</name>
</gene>
<protein>
    <recommendedName>
        <fullName evidence="1">Cupin type-2 domain-containing protein</fullName>
    </recommendedName>
</protein>
<accession>A0ABQ4UUY2</accession>
<proteinExistence type="predicted"/>
<reference evidence="2" key="2">
    <citation type="submission" date="2021-08" db="EMBL/GenBank/DDBJ databases">
        <authorList>
            <person name="Tani A."/>
            <person name="Ola A."/>
            <person name="Ogura Y."/>
            <person name="Katsura K."/>
            <person name="Hayashi T."/>
        </authorList>
    </citation>
    <scope>NUCLEOTIDE SEQUENCE</scope>
    <source>
        <strain evidence="2">DSM 14458</strain>
    </source>
</reference>
<organism evidence="2 3">
    <name type="scientific">Methylorubrum suomiense</name>
    <dbReference type="NCBI Taxonomy" id="144191"/>
    <lineage>
        <taxon>Bacteria</taxon>
        <taxon>Pseudomonadati</taxon>
        <taxon>Pseudomonadota</taxon>
        <taxon>Alphaproteobacteria</taxon>
        <taxon>Hyphomicrobiales</taxon>
        <taxon>Methylobacteriaceae</taxon>
        <taxon>Methylorubrum</taxon>
    </lineage>
</organism>
<dbReference type="Gene3D" id="2.60.120.10">
    <property type="entry name" value="Jelly Rolls"/>
    <property type="match status" value="1"/>
</dbReference>
<feature type="domain" description="Cupin type-2" evidence="1">
    <location>
        <begin position="35"/>
        <end position="95"/>
    </location>
</feature>
<dbReference type="Proteomes" id="UP001055093">
    <property type="component" value="Unassembled WGS sequence"/>
</dbReference>
<keyword evidence="3" id="KW-1185">Reference proteome</keyword>
<dbReference type="SUPFAM" id="SSF51182">
    <property type="entry name" value="RmlC-like cupins"/>
    <property type="match status" value="1"/>
</dbReference>
<dbReference type="RefSeq" id="WP_137830942.1">
    <property type="nucleotide sequence ID" value="NZ_BPRE01000006.1"/>
</dbReference>
<evidence type="ECO:0000313" key="2">
    <source>
        <dbReference type="EMBL" id="GJE75815.1"/>
    </source>
</evidence>